<proteinExistence type="predicted"/>
<feature type="transmembrane region" description="Helical" evidence="1">
    <location>
        <begin position="17"/>
        <end position="44"/>
    </location>
</feature>
<evidence type="ECO:0000313" key="2">
    <source>
        <dbReference type="EMBL" id="BCM87773.1"/>
    </source>
</evidence>
<keyword evidence="1" id="KW-1133">Transmembrane helix</keyword>
<sequence length="47" mass="4958">MSQPQTDPDLAKAIGSIIIGIGAMALGFLALCIAFPPLGIWMIIKFL</sequence>
<keyword evidence="1" id="KW-0812">Transmembrane</keyword>
<keyword evidence="1" id="KW-0472">Membrane</keyword>
<gene>
    <name evidence="2" type="ORF">mvi_62340</name>
</gene>
<reference evidence="2" key="1">
    <citation type="submission" date="2020-11" db="EMBL/GenBank/DDBJ databases">
        <title>Complete genome sequence of a novel pathogenic Methylobacterium strain isolated from rice in Vietnam.</title>
        <authorList>
            <person name="Lai K."/>
            <person name="Okazaki S."/>
            <person name="Higashi K."/>
            <person name="Mori H."/>
            <person name="Toyoda A."/>
            <person name="Kurokawa K."/>
        </authorList>
    </citation>
    <scope>NUCLEOTIDE SEQUENCE</scope>
    <source>
        <strain evidence="2">VL1</strain>
        <plasmid evidence="2">pVL1_2</plasmid>
    </source>
</reference>
<evidence type="ECO:0000256" key="1">
    <source>
        <dbReference type="SAM" id="Phobius"/>
    </source>
</evidence>
<dbReference type="AlphaFoldDB" id="A0A8H8X0B5"/>
<keyword evidence="2" id="KW-0614">Plasmid</keyword>
<dbReference type="Proteomes" id="UP000663508">
    <property type="component" value="Plasmid pVL1_2"/>
</dbReference>
<evidence type="ECO:0000313" key="3">
    <source>
        <dbReference type="Proteomes" id="UP000663508"/>
    </source>
</evidence>
<accession>A0A8H8X0B5</accession>
<geneLocation type="plasmid" evidence="2 3">
    <name>pVL1_2</name>
</geneLocation>
<dbReference type="RefSeq" id="WP_207183964.1">
    <property type="nucleotide sequence ID" value="NZ_AP024147.1"/>
</dbReference>
<protein>
    <submittedName>
        <fullName evidence="2">Uncharacterized protein</fullName>
    </submittedName>
</protein>
<organism evidence="2 3">
    <name type="scientific">Methylobacterium indicum</name>
    <dbReference type="NCBI Taxonomy" id="1775910"/>
    <lineage>
        <taxon>Bacteria</taxon>
        <taxon>Pseudomonadati</taxon>
        <taxon>Pseudomonadota</taxon>
        <taxon>Alphaproteobacteria</taxon>
        <taxon>Hyphomicrobiales</taxon>
        <taxon>Methylobacteriaceae</taxon>
        <taxon>Methylobacterium</taxon>
    </lineage>
</organism>
<dbReference type="EMBL" id="AP024147">
    <property type="protein sequence ID" value="BCM87773.1"/>
    <property type="molecule type" value="Genomic_DNA"/>
</dbReference>
<name>A0A8H8X0B5_9HYPH</name>
<dbReference type="KEGG" id="mind:mvi_62340"/>